<name>A0A1I8BCB4_MELHA</name>
<keyword evidence="1" id="KW-1185">Reference proteome</keyword>
<accession>A0A1I8BCB4</accession>
<organism evidence="1 2">
    <name type="scientific">Meloidogyne hapla</name>
    <name type="common">Root-knot nematode worm</name>
    <dbReference type="NCBI Taxonomy" id="6305"/>
    <lineage>
        <taxon>Eukaryota</taxon>
        <taxon>Metazoa</taxon>
        <taxon>Ecdysozoa</taxon>
        <taxon>Nematoda</taxon>
        <taxon>Chromadorea</taxon>
        <taxon>Rhabditida</taxon>
        <taxon>Tylenchina</taxon>
        <taxon>Tylenchomorpha</taxon>
        <taxon>Tylenchoidea</taxon>
        <taxon>Meloidogynidae</taxon>
        <taxon>Meloidogyninae</taxon>
        <taxon>Meloidogyne</taxon>
    </lineage>
</organism>
<evidence type="ECO:0000313" key="2">
    <source>
        <dbReference type="WBParaSite" id="MhA1_Contig1921.frz3.gene9"/>
    </source>
</evidence>
<dbReference type="WBParaSite" id="MhA1_Contig1921.frz3.gene9">
    <property type="protein sequence ID" value="MhA1_Contig1921.frz3.gene9"/>
    <property type="gene ID" value="MhA1_Contig1921.frz3.gene9"/>
</dbReference>
<proteinExistence type="predicted"/>
<dbReference type="AlphaFoldDB" id="A0A1I8BCB4"/>
<dbReference type="Proteomes" id="UP000095281">
    <property type="component" value="Unplaced"/>
</dbReference>
<reference evidence="2" key="1">
    <citation type="submission" date="2016-11" db="UniProtKB">
        <authorList>
            <consortium name="WormBaseParasite"/>
        </authorList>
    </citation>
    <scope>IDENTIFICATION</scope>
</reference>
<evidence type="ECO:0000313" key="1">
    <source>
        <dbReference type="Proteomes" id="UP000095281"/>
    </source>
</evidence>
<protein>
    <submittedName>
        <fullName evidence="2">Uncharacterized protein</fullName>
    </submittedName>
</protein>
<sequence>MCERMVAFYYFLSSPRFVSKRSFSAISSLKVRGDYRSRPVFSLNDRDEKNLPWSQSYRLWKRYRPEHDATQLGKVYNDRMYRDDNKVSQREQKTQNWWSTAKVEEPVKEQHATSRNDRYIVGRTAVSERLNFQNQSKPNHVSI</sequence>